<feature type="active site" description="Phosphoserine intermediate" evidence="2">
    <location>
        <position position="101"/>
    </location>
</feature>
<dbReference type="HOGENOM" id="CLU_008539_6_2_9"/>
<organism evidence="6 7">
    <name type="scientific">Clostridium bornimense</name>
    <dbReference type="NCBI Taxonomy" id="1216932"/>
    <lineage>
        <taxon>Bacteria</taxon>
        <taxon>Bacillati</taxon>
        <taxon>Bacillota</taxon>
        <taxon>Clostridia</taxon>
        <taxon>Eubacteriales</taxon>
        <taxon>Clostridiaceae</taxon>
        <taxon>Clostridium</taxon>
    </lineage>
</organism>
<dbReference type="GO" id="GO:0004035">
    <property type="term" value="F:alkaline phosphatase activity"/>
    <property type="evidence" value="ECO:0007669"/>
    <property type="project" value="UniProtKB-EC"/>
</dbReference>
<dbReference type="SUPFAM" id="SSF53649">
    <property type="entry name" value="Alkaline phosphatase-like"/>
    <property type="match status" value="1"/>
</dbReference>
<proteinExistence type="inferred from homology"/>
<gene>
    <name evidence="6" type="ORF">CM240_2385</name>
</gene>
<keyword evidence="1" id="KW-0597">Phosphoprotein</keyword>
<feature type="binding site" evidence="3">
    <location>
        <position position="53"/>
    </location>
    <ligand>
        <name>Zn(2+)</name>
        <dbReference type="ChEBI" id="CHEBI:29105"/>
        <label>2</label>
    </ligand>
</feature>
<comment type="similarity">
    <text evidence="4">Belongs to the alkaline phosphatase family.</text>
</comment>
<accession>W6S599</accession>
<feature type="binding site" evidence="3">
    <location>
        <position position="329"/>
    </location>
    <ligand>
        <name>Zn(2+)</name>
        <dbReference type="ChEBI" id="CHEBI:29105"/>
        <label>2</label>
    </ligand>
</feature>
<dbReference type="Gene3D" id="1.10.60.40">
    <property type="match status" value="1"/>
</dbReference>
<keyword evidence="5" id="KW-1133">Transmembrane helix</keyword>
<name>W6S599_9CLOT</name>
<feature type="binding site" evidence="3">
    <location>
        <position position="53"/>
    </location>
    <ligand>
        <name>Mg(2+)</name>
        <dbReference type="ChEBI" id="CHEBI:18420"/>
    </ligand>
</feature>
<protein>
    <submittedName>
        <fullName evidence="6">Alkaline phosphatase</fullName>
        <ecNumber evidence="6">3.1.3.1</ecNumber>
    </submittedName>
</protein>
<evidence type="ECO:0000256" key="3">
    <source>
        <dbReference type="PIRSR" id="PIRSR601952-2"/>
    </source>
</evidence>
<keyword evidence="3" id="KW-0862">Zinc</keyword>
<keyword evidence="5" id="KW-0472">Membrane</keyword>
<keyword evidence="3" id="KW-0479">Metal-binding</keyword>
<comment type="cofactor">
    <cofactor evidence="3">
        <name>Zn(2+)</name>
        <dbReference type="ChEBI" id="CHEBI:29105"/>
    </cofactor>
    <text evidence="3">Binds 2 Zn(2+) ions.</text>
</comment>
<dbReference type="EMBL" id="HG917868">
    <property type="protein sequence ID" value="CDM69522.1"/>
    <property type="molecule type" value="Genomic_DNA"/>
</dbReference>
<dbReference type="SMART" id="SM00098">
    <property type="entry name" value="alkPPc"/>
    <property type="match status" value="1"/>
</dbReference>
<sequence>MLRKNSKLKFIVTIAATTAIITGIILPVNFTSKENVNAKAANKPKNVILLIADGMSNSATNVARYYKDSQDGIWGNDSLYIDDYLTGYSKTQWNKGPITDSAPGGTALSCGVKSDDSHVGVTPDDIPIASVLEAAQDQGKATGIIATCEIMHATPSDFTAHNASRSDYNSLMKQQIYNNVDVVLGGGDKFLYDKDGNGKRKDDNKDLTEEIKELGYDYITTKDEMNSTTSNKIWGMFADTDMAYEGDRQEFNKEQPTLAEMTNKAIEVLSKDEDGFFLMVEGSKIDWAAHANDTAGMVNDILAYDDAVKTAIEFAKKDKNTVVISTTDHGNSGISIGNSDTTNSYSKMTFDESVGNLKGYKLSKPKFNEIINGKTDEEISGLVEKYFGITNLTVDELALIKAGNIEKVEASRAKLGFTTTGHTGGDVAVYTYAPEGIDVISGVVDNTYIAKYIEKQISLDLAGTTSKRFADISSEISKLGGTIEVDTTDKLNPVAIIKKNNKEVIKLYVNTNVVEAGGKKQSINGVIVYSANKLFASEEIIDLYKGI</sequence>
<evidence type="ECO:0000256" key="4">
    <source>
        <dbReference type="RuleBase" id="RU003946"/>
    </source>
</evidence>
<evidence type="ECO:0000313" key="6">
    <source>
        <dbReference type="EMBL" id="CDM69522.1"/>
    </source>
</evidence>
<feature type="binding site" evidence="3">
    <location>
        <position position="154"/>
    </location>
    <ligand>
        <name>Mg(2+)</name>
        <dbReference type="ChEBI" id="CHEBI:18420"/>
    </ligand>
</feature>
<dbReference type="eggNOG" id="COG1785">
    <property type="taxonomic scope" value="Bacteria"/>
</dbReference>
<dbReference type="Gene3D" id="3.40.720.10">
    <property type="entry name" value="Alkaline Phosphatase, subunit A"/>
    <property type="match status" value="1"/>
</dbReference>
<dbReference type="Pfam" id="PF00245">
    <property type="entry name" value="Alk_phosphatase"/>
    <property type="match status" value="1"/>
</dbReference>
<comment type="cofactor">
    <cofactor evidence="3">
        <name>Mg(2+)</name>
        <dbReference type="ChEBI" id="CHEBI:18420"/>
    </cofactor>
    <text evidence="3">Binds 1 Mg(2+) ion.</text>
</comment>
<dbReference type="PANTHER" id="PTHR11596">
    <property type="entry name" value="ALKALINE PHOSPHATASE"/>
    <property type="match status" value="1"/>
</dbReference>
<keyword evidence="5" id="KW-0812">Transmembrane</keyword>
<reference evidence="6 7" key="1">
    <citation type="submission" date="2013-11" db="EMBL/GenBank/DDBJ databases">
        <title>Complete genome sequence of Clostridum sp. M2/40.</title>
        <authorList>
            <person name="Wibberg D."/>
            <person name="Puehler A."/>
            <person name="Schlueter A."/>
        </authorList>
    </citation>
    <scope>NUCLEOTIDE SEQUENCE [LARGE SCALE GENOMIC DNA]</scope>
    <source>
        <strain evidence="7">M2/40</strain>
    </source>
</reference>
<dbReference type="InterPro" id="IPR017850">
    <property type="entry name" value="Alkaline_phosphatase_core_sf"/>
</dbReference>
<feature type="binding site" evidence="3">
    <location>
        <position position="422"/>
    </location>
    <ligand>
        <name>Zn(2+)</name>
        <dbReference type="ChEBI" id="CHEBI:29105"/>
        <label>2</label>
    </ligand>
</feature>
<dbReference type="PANTHER" id="PTHR11596:SF5">
    <property type="entry name" value="ALKALINE PHOSPHATASE"/>
    <property type="match status" value="1"/>
</dbReference>
<dbReference type="AlphaFoldDB" id="W6S599"/>
<feature type="transmembrane region" description="Helical" evidence="5">
    <location>
        <begin position="12"/>
        <end position="30"/>
    </location>
</feature>
<evidence type="ECO:0000256" key="2">
    <source>
        <dbReference type="PIRSR" id="PIRSR601952-1"/>
    </source>
</evidence>
<dbReference type="KEGG" id="clt:CM240_2385"/>
<dbReference type="STRING" id="1216932.CM240_2385"/>
<feature type="binding site" evidence="3">
    <location>
        <position position="328"/>
    </location>
    <ligand>
        <name>Zn(2+)</name>
        <dbReference type="ChEBI" id="CHEBI:29105"/>
        <label>2</label>
    </ligand>
</feature>
<dbReference type="OrthoDB" id="9794455at2"/>
<feature type="binding site" evidence="3">
    <location>
        <position position="152"/>
    </location>
    <ligand>
        <name>Mg(2+)</name>
        <dbReference type="ChEBI" id="CHEBI:18420"/>
    </ligand>
</feature>
<evidence type="ECO:0000256" key="5">
    <source>
        <dbReference type="SAM" id="Phobius"/>
    </source>
</evidence>
<dbReference type="Proteomes" id="UP000019426">
    <property type="component" value="Chromosome M2/40_rep1"/>
</dbReference>
<keyword evidence="7" id="KW-1185">Reference proteome</keyword>
<keyword evidence="6" id="KW-0378">Hydrolase</keyword>
<feature type="binding site" evidence="3">
    <location>
        <position position="281"/>
    </location>
    <ligand>
        <name>Mg(2+)</name>
        <dbReference type="ChEBI" id="CHEBI:18420"/>
    </ligand>
</feature>
<dbReference type="InterPro" id="IPR001952">
    <property type="entry name" value="Alkaline_phosphatase"/>
</dbReference>
<dbReference type="CDD" id="cd16012">
    <property type="entry name" value="ALP"/>
    <property type="match status" value="1"/>
</dbReference>
<dbReference type="EC" id="3.1.3.1" evidence="6"/>
<dbReference type="PATRIC" id="fig|1216932.3.peg.2363"/>
<evidence type="ECO:0000256" key="1">
    <source>
        <dbReference type="ARBA" id="ARBA00022553"/>
    </source>
</evidence>
<keyword evidence="3" id="KW-0460">Magnesium</keyword>
<dbReference type="GO" id="GO:0046872">
    <property type="term" value="F:metal ion binding"/>
    <property type="evidence" value="ECO:0007669"/>
    <property type="project" value="UniProtKB-KW"/>
</dbReference>
<evidence type="ECO:0000313" key="7">
    <source>
        <dbReference type="Proteomes" id="UP000019426"/>
    </source>
</evidence>
<dbReference type="RefSeq" id="WP_044039325.1">
    <property type="nucleotide sequence ID" value="NZ_HG917868.1"/>
</dbReference>
<dbReference type="PRINTS" id="PR00113">
    <property type="entry name" value="ALKPHPHTASE"/>
</dbReference>
<feature type="binding site" evidence="3">
    <location>
        <position position="290"/>
    </location>
    <ligand>
        <name>Zn(2+)</name>
        <dbReference type="ChEBI" id="CHEBI:29105"/>
        <label>2</label>
    </ligand>
</feature>
<feature type="binding site" evidence="3">
    <location>
        <position position="286"/>
    </location>
    <ligand>
        <name>Zn(2+)</name>
        <dbReference type="ChEBI" id="CHEBI:29105"/>
        <label>2</label>
    </ligand>
</feature>